<evidence type="ECO:0000313" key="3">
    <source>
        <dbReference type="Proteomes" id="UP001432039"/>
    </source>
</evidence>
<dbReference type="Pfam" id="PF04860">
    <property type="entry name" value="Phage_portal"/>
    <property type="match status" value="1"/>
</dbReference>
<name>A0ABZ1TE59_STRVG</name>
<feature type="region of interest" description="Disordered" evidence="1">
    <location>
        <begin position="342"/>
        <end position="388"/>
    </location>
</feature>
<keyword evidence="3" id="KW-1185">Reference proteome</keyword>
<dbReference type="Proteomes" id="UP001432039">
    <property type="component" value="Chromosome"/>
</dbReference>
<dbReference type="InterPro" id="IPR006427">
    <property type="entry name" value="Portal_HK97"/>
</dbReference>
<gene>
    <name evidence="2" type="ORF">OG517_23475</name>
</gene>
<feature type="compositionally biased region" description="Low complexity" evidence="1">
    <location>
        <begin position="375"/>
        <end position="388"/>
    </location>
</feature>
<evidence type="ECO:0000313" key="2">
    <source>
        <dbReference type="EMBL" id="WUQ14148.1"/>
    </source>
</evidence>
<dbReference type="EMBL" id="CP108090">
    <property type="protein sequence ID" value="WUQ14148.1"/>
    <property type="molecule type" value="Genomic_DNA"/>
</dbReference>
<feature type="compositionally biased region" description="Basic and acidic residues" evidence="1">
    <location>
        <begin position="348"/>
        <end position="357"/>
    </location>
</feature>
<feature type="region of interest" description="Disordered" evidence="1">
    <location>
        <begin position="1"/>
        <end position="26"/>
    </location>
</feature>
<proteinExistence type="predicted"/>
<organism evidence="2 3">
    <name type="scientific">Streptomyces virginiae</name>
    <name type="common">Streptomyces cinnamonensis</name>
    <dbReference type="NCBI Taxonomy" id="1961"/>
    <lineage>
        <taxon>Bacteria</taxon>
        <taxon>Bacillati</taxon>
        <taxon>Actinomycetota</taxon>
        <taxon>Actinomycetes</taxon>
        <taxon>Kitasatosporales</taxon>
        <taxon>Streptomycetaceae</taxon>
        <taxon>Streptomyces</taxon>
    </lineage>
</organism>
<evidence type="ECO:0000256" key="1">
    <source>
        <dbReference type="SAM" id="MobiDB-lite"/>
    </source>
</evidence>
<sequence length="388" mass="42726">MSLFKRRSITGPTAGELIPPRPAQRAGGVTVTNETALRHSAVWACLRLRANLVSTMPVDVYRRVGEMKVEVPKPPVLINPGGDRVGMMEWLYSTQFDLDRAGNAFGLITARDGLGLPARIELIPLADVTVRQRDGVVTYKFGQQEYNASEVWHERQYTMAGLAVGLSPIAYAAWSIGEYLSVQQFALDWFGNGAVPSAHLKNTAKTITPPEAEETKRRFKAATSNQDLFVTGNDWEYKMIQADAAGADWIEAKRYGIGDIARFFDCPGDLIDAGSNGMTYANITQRNLQFLVMNLGPAIVRREDALSSLTSRPRFVKLNTDALLRMDPQTRAAMLRTQIESRQLAPSEARELEDRQPFTDSQLGEFDRLFGTKNPAPAGASAPTGATT</sequence>
<protein>
    <submittedName>
        <fullName evidence="2">Phage portal protein</fullName>
    </submittedName>
</protein>
<dbReference type="InterPro" id="IPR006944">
    <property type="entry name" value="Phage/GTA_portal"/>
</dbReference>
<reference evidence="2" key="1">
    <citation type="submission" date="2022-10" db="EMBL/GenBank/DDBJ databases">
        <title>The complete genomes of actinobacterial strains from the NBC collection.</title>
        <authorList>
            <person name="Joergensen T.S."/>
            <person name="Alvarez Arevalo M."/>
            <person name="Sterndorff E.B."/>
            <person name="Faurdal D."/>
            <person name="Vuksanovic O."/>
            <person name="Mourched A.-S."/>
            <person name="Charusanti P."/>
            <person name="Shaw S."/>
            <person name="Blin K."/>
            <person name="Weber T."/>
        </authorList>
    </citation>
    <scope>NUCLEOTIDE SEQUENCE</scope>
    <source>
        <strain evidence="2">NBC_00248</strain>
    </source>
</reference>
<accession>A0ABZ1TE59</accession>
<dbReference type="RefSeq" id="WP_328962965.1">
    <property type="nucleotide sequence ID" value="NZ_CP108090.1"/>
</dbReference>
<dbReference type="Gene3D" id="3.30.1120.70">
    <property type="match status" value="1"/>
</dbReference>
<dbReference type="NCBIfam" id="TIGR01537">
    <property type="entry name" value="portal_HK97"/>
    <property type="match status" value="1"/>
</dbReference>
<dbReference type="Gene3D" id="1.20.1270.210">
    <property type="match status" value="1"/>
</dbReference>
<dbReference type="Gene3D" id="3.40.140.120">
    <property type="match status" value="1"/>
</dbReference>